<keyword evidence="1" id="KW-0472">Membrane</keyword>
<keyword evidence="1" id="KW-0812">Transmembrane</keyword>
<comment type="caution">
    <text evidence="2">The sequence shown here is derived from an EMBL/GenBank/DDBJ whole genome shotgun (WGS) entry which is preliminary data.</text>
</comment>
<keyword evidence="3" id="KW-1185">Reference proteome</keyword>
<reference evidence="2 3" key="1">
    <citation type="submission" date="2020-09" db="EMBL/GenBank/DDBJ databases">
        <title>Parvimonas S3374 sp. nov.</title>
        <authorList>
            <person name="Buhl M."/>
        </authorList>
    </citation>
    <scope>NUCLEOTIDE SEQUENCE [LARGE SCALE GENOMIC DNA]</scope>
    <source>
        <strain evidence="2 3">S3374</strain>
    </source>
</reference>
<sequence>MSRRITPKEIAEDKSKISLTGLTIIMMGTLFIYFLWAVINSKFLVNFSIDALVGVVAIVILIRNLKVKYNIIKKYTSEKQFMILDLVAFTLCFLIKVVVKIPFDFSLIILLISHYATKQIFNKIVK</sequence>
<gene>
    <name evidence="2" type="ORF">IBJ83_07860</name>
</gene>
<feature type="transmembrane region" description="Helical" evidence="1">
    <location>
        <begin position="21"/>
        <end position="39"/>
    </location>
</feature>
<dbReference type="RefSeq" id="WP_201276020.1">
    <property type="nucleotide sequence ID" value="NZ_JACVDA010000030.1"/>
</dbReference>
<evidence type="ECO:0000313" key="2">
    <source>
        <dbReference type="EMBL" id="MBK1469202.1"/>
    </source>
</evidence>
<protein>
    <submittedName>
        <fullName evidence="2">Uncharacterized protein</fullName>
    </submittedName>
</protein>
<proteinExistence type="predicted"/>
<dbReference type="Proteomes" id="UP000823123">
    <property type="component" value="Unassembled WGS sequence"/>
</dbReference>
<name>A0ABS1CC94_9FIRM</name>
<evidence type="ECO:0000313" key="3">
    <source>
        <dbReference type="Proteomes" id="UP000823123"/>
    </source>
</evidence>
<evidence type="ECO:0000256" key="1">
    <source>
        <dbReference type="SAM" id="Phobius"/>
    </source>
</evidence>
<accession>A0ABS1CC94</accession>
<feature type="transmembrane region" description="Helical" evidence="1">
    <location>
        <begin position="82"/>
        <end position="99"/>
    </location>
</feature>
<keyword evidence="1" id="KW-1133">Transmembrane helix</keyword>
<feature type="transmembrane region" description="Helical" evidence="1">
    <location>
        <begin position="45"/>
        <end position="62"/>
    </location>
</feature>
<dbReference type="EMBL" id="JACVDA010000030">
    <property type="protein sequence ID" value="MBK1469202.1"/>
    <property type="molecule type" value="Genomic_DNA"/>
</dbReference>
<organism evidence="2 3">
    <name type="scientific">Parvimonas parva</name>
    <dbReference type="NCBI Taxonomy" id="2769485"/>
    <lineage>
        <taxon>Bacteria</taxon>
        <taxon>Bacillati</taxon>
        <taxon>Bacillota</taxon>
        <taxon>Tissierellia</taxon>
        <taxon>Tissierellales</taxon>
        <taxon>Peptoniphilaceae</taxon>
        <taxon>Parvimonas</taxon>
    </lineage>
</organism>